<feature type="domain" description="Type I restriction modification DNA specificity" evidence="5">
    <location>
        <begin position="211"/>
        <end position="365"/>
    </location>
</feature>
<gene>
    <name evidence="6" type="ORF">DVG78_02325</name>
</gene>
<organism evidence="6 7">
    <name type="scientific">Runella aurantiaca</name>
    <dbReference type="NCBI Taxonomy" id="2282308"/>
    <lineage>
        <taxon>Bacteria</taxon>
        <taxon>Pseudomonadati</taxon>
        <taxon>Bacteroidota</taxon>
        <taxon>Cytophagia</taxon>
        <taxon>Cytophagales</taxon>
        <taxon>Spirosomataceae</taxon>
        <taxon>Runella</taxon>
    </lineage>
</organism>
<protein>
    <submittedName>
        <fullName evidence="6">Restriction endonuclease subunit S</fullName>
    </submittedName>
</protein>
<dbReference type="Gene3D" id="3.90.220.20">
    <property type="entry name" value="DNA methylase specificity domains"/>
    <property type="match status" value="2"/>
</dbReference>
<keyword evidence="7" id="KW-1185">Reference proteome</keyword>
<dbReference type="InterPro" id="IPR052021">
    <property type="entry name" value="Type-I_RS_S_subunit"/>
</dbReference>
<evidence type="ECO:0000256" key="3">
    <source>
        <dbReference type="ARBA" id="ARBA00023125"/>
    </source>
</evidence>
<dbReference type="InterPro" id="IPR044946">
    <property type="entry name" value="Restrct_endonuc_typeI_TRD_sf"/>
</dbReference>
<dbReference type="PANTHER" id="PTHR30408:SF13">
    <property type="entry name" value="TYPE I RESTRICTION ENZYME HINDI SPECIFICITY SUBUNIT"/>
    <property type="match status" value="1"/>
</dbReference>
<dbReference type="PANTHER" id="PTHR30408">
    <property type="entry name" value="TYPE-1 RESTRICTION ENZYME ECOKI SPECIFICITY PROTEIN"/>
    <property type="match status" value="1"/>
</dbReference>
<dbReference type="Pfam" id="PF01420">
    <property type="entry name" value="Methylase_S"/>
    <property type="match status" value="2"/>
</dbReference>
<keyword evidence="3" id="KW-0238">DNA-binding</keyword>
<evidence type="ECO:0000259" key="5">
    <source>
        <dbReference type="Pfam" id="PF01420"/>
    </source>
</evidence>
<dbReference type="SUPFAM" id="SSF116734">
    <property type="entry name" value="DNA methylase specificity domain"/>
    <property type="match status" value="2"/>
</dbReference>
<dbReference type="EMBL" id="QPIW01000001">
    <property type="protein sequence ID" value="RDB07912.1"/>
    <property type="molecule type" value="Genomic_DNA"/>
</dbReference>
<dbReference type="GO" id="GO:0004519">
    <property type="term" value="F:endonuclease activity"/>
    <property type="evidence" value="ECO:0007669"/>
    <property type="project" value="UniProtKB-KW"/>
</dbReference>
<keyword evidence="6" id="KW-0378">Hydrolase</keyword>
<keyword evidence="2" id="KW-0680">Restriction system</keyword>
<evidence type="ECO:0000256" key="1">
    <source>
        <dbReference type="ARBA" id="ARBA00010923"/>
    </source>
</evidence>
<sequence>MNRMTEFQFKDIMDGFYDGPHATPEPSDEGPVFLGIKNIHENGGIDFSNIRHISEKEFPQWTKRVVPQQNDIVFSYEATLHRYALIPEGFRGCLGRRMALIRVNKSVVNEKYLYHYFLSPTWRAFIETVKISGATVDRISISDFPNYKISLPPLHIQQKIASILSAYDELIENNKQRIKLLEEMAEEIYKEWFVRLRFPNYENTEFVDGLPKGWENGSIGSLYNVKSGFAFKSEDFGEIGYPIIKIRNIDNLEVDTINCDRYSGEINDRIKKFEIQNGDLLVAMTGATIGKVALFYTQNEPYYLNQRVGKFFNKSKVAFNQAFIYQFTKTDDFKSSVNNFALGAAQPNISGEQIENIKLLIPHSEVLASFSKLVGIMIDEIFILKSKNQLLQQTRDLLLPRLISGKLSVEGLAEAKEYVLEQNAEQWPMAAETEGEYHHS</sequence>
<comment type="caution">
    <text evidence="6">The sequence shown here is derived from an EMBL/GenBank/DDBJ whole genome shotgun (WGS) entry which is preliminary data.</text>
</comment>
<dbReference type="AlphaFoldDB" id="A0A369IFU1"/>
<keyword evidence="6" id="KW-0540">Nuclease</keyword>
<name>A0A369IFU1_9BACT</name>
<evidence type="ECO:0000256" key="2">
    <source>
        <dbReference type="ARBA" id="ARBA00022747"/>
    </source>
</evidence>
<dbReference type="Proteomes" id="UP000253141">
    <property type="component" value="Unassembled WGS sequence"/>
</dbReference>
<keyword evidence="4" id="KW-0175">Coiled coil</keyword>
<dbReference type="GO" id="GO:0009307">
    <property type="term" value="P:DNA restriction-modification system"/>
    <property type="evidence" value="ECO:0007669"/>
    <property type="project" value="UniProtKB-KW"/>
</dbReference>
<dbReference type="GO" id="GO:0003677">
    <property type="term" value="F:DNA binding"/>
    <property type="evidence" value="ECO:0007669"/>
    <property type="project" value="UniProtKB-KW"/>
</dbReference>
<reference evidence="6 7" key="1">
    <citation type="submission" date="2018-07" db="EMBL/GenBank/DDBJ databases">
        <title>Genome analysis of Runella aurantiaca.</title>
        <authorList>
            <person name="Yang X."/>
        </authorList>
    </citation>
    <scope>NUCLEOTIDE SEQUENCE [LARGE SCALE GENOMIC DNA]</scope>
    <source>
        <strain evidence="6 7">YX9</strain>
    </source>
</reference>
<keyword evidence="6" id="KW-0255">Endonuclease</keyword>
<evidence type="ECO:0000313" key="7">
    <source>
        <dbReference type="Proteomes" id="UP000253141"/>
    </source>
</evidence>
<dbReference type="CDD" id="cd17278">
    <property type="entry name" value="RMtype1_S_LdeBORF1052P-TRD2-CR2"/>
    <property type="match status" value="1"/>
</dbReference>
<dbReference type="InterPro" id="IPR000055">
    <property type="entry name" value="Restrct_endonuc_typeI_TRD"/>
</dbReference>
<comment type="similarity">
    <text evidence="1">Belongs to the type-I restriction system S methylase family.</text>
</comment>
<evidence type="ECO:0000313" key="6">
    <source>
        <dbReference type="EMBL" id="RDB07912.1"/>
    </source>
</evidence>
<evidence type="ECO:0000256" key="4">
    <source>
        <dbReference type="SAM" id="Coils"/>
    </source>
</evidence>
<accession>A0A369IFU1</accession>
<feature type="coiled-coil region" evidence="4">
    <location>
        <begin position="164"/>
        <end position="191"/>
    </location>
</feature>
<proteinExistence type="inferred from homology"/>
<feature type="domain" description="Type I restriction modification DNA specificity" evidence="5">
    <location>
        <begin position="38"/>
        <end position="182"/>
    </location>
</feature>
<dbReference type="CDD" id="cd17246">
    <property type="entry name" value="RMtype1_S_SonII-TRD2-CR2_like"/>
    <property type="match status" value="1"/>
</dbReference>